<feature type="region of interest" description="Disordered" evidence="4">
    <location>
        <begin position="79"/>
        <end position="100"/>
    </location>
</feature>
<name>A0A8S9LGS0_BRACR</name>
<dbReference type="GO" id="GO:0005634">
    <property type="term" value="C:nucleus"/>
    <property type="evidence" value="ECO:0007669"/>
    <property type="project" value="UniProtKB-ARBA"/>
</dbReference>
<dbReference type="InterPro" id="IPR018279">
    <property type="entry name" value="Ribosomal_eS21_CS"/>
</dbReference>
<evidence type="ECO:0000256" key="2">
    <source>
        <dbReference type="ARBA" id="ARBA00022980"/>
    </source>
</evidence>
<organism evidence="5">
    <name type="scientific">Brassica cretica</name>
    <name type="common">Mustard</name>
    <dbReference type="NCBI Taxonomy" id="69181"/>
    <lineage>
        <taxon>Eukaryota</taxon>
        <taxon>Viridiplantae</taxon>
        <taxon>Streptophyta</taxon>
        <taxon>Embryophyta</taxon>
        <taxon>Tracheophyta</taxon>
        <taxon>Spermatophyta</taxon>
        <taxon>Magnoliopsida</taxon>
        <taxon>eudicotyledons</taxon>
        <taxon>Gunneridae</taxon>
        <taxon>Pentapetalae</taxon>
        <taxon>rosids</taxon>
        <taxon>malvids</taxon>
        <taxon>Brassicales</taxon>
        <taxon>Brassicaceae</taxon>
        <taxon>Brassiceae</taxon>
        <taxon>Brassica</taxon>
    </lineage>
</organism>
<reference evidence="5" key="1">
    <citation type="submission" date="2019-12" db="EMBL/GenBank/DDBJ databases">
        <title>Genome sequencing and annotation of Brassica cretica.</title>
        <authorList>
            <person name="Studholme D.J."/>
            <person name="Sarris P.F."/>
        </authorList>
    </citation>
    <scope>NUCLEOTIDE SEQUENCE</scope>
    <source>
        <strain evidence="5">PFS-102/07</strain>
        <tissue evidence="5">Leaf</tissue>
    </source>
</reference>
<keyword evidence="2" id="KW-0689">Ribosomal protein</keyword>
<dbReference type="GO" id="GO:0006412">
    <property type="term" value="P:translation"/>
    <property type="evidence" value="ECO:0007669"/>
    <property type="project" value="InterPro"/>
</dbReference>
<gene>
    <name evidence="5" type="ORF">F2Q70_00026881</name>
</gene>
<proteinExistence type="inferred from homology"/>
<evidence type="ECO:0000256" key="1">
    <source>
        <dbReference type="ARBA" id="ARBA00010228"/>
    </source>
</evidence>
<dbReference type="InterPro" id="IPR001931">
    <property type="entry name" value="Ribosomal_eS21"/>
</dbReference>
<evidence type="ECO:0008006" key="6">
    <source>
        <dbReference type="Google" id="ProtNLM"/>
    </source>
</evidence>
<evidence type="ECO:0000256" key="4">
    <source>
        <dbReference type="SAM" id="MobiDB-lite"/>
    </source>
</evidence>
<dbReference type="PANTHER" id="PTHR10442">
    <property type="entry name" value="40S RIBOSOMAL PROTEIN S21"/>
    <property type="match status" value="1"/>
</dbReference>
<dbReference type="InterPro" id="IPR038579">
    <property type="entry name" value="Ribosomal_eS21_sf"/>
</dbReference>
<dbReference type="AlphaFoldDB" id="A0A8S9LGS0"/>
<dbReference type="EMBL" id="QGKY02000094">
    <property type="protein sequence ID" value="KAF2605221.1"/>
    <property type="molecule type" value="Genomic_DNA"/>
</dbReference>
<dbReference type="Gene3D" id="3.30.1230.20">
    <property type="match status" value="1"/>
</dbReference>
<evidence type="ECO:0000313" key="5">
    <source>
        <dbReference type="EMBL" id="KAF2605221.1"/>
    </source>
</evidence>
<comment type="caution">
    <text evidence="5">The sequence shown here is derived from an EMBL/GenBank/DDBJ whole genome shotgun (WGS) entry which is preliminary data.</text>
</comment>
<evidence type="ECO:0000256" key="3">
    <source>
        <dbReference type="ARBA" id="ARBA00023274"/>
    </source>
</evidence>
<dbReference type="Pfam" id="PF01249">
    <property type="entry name" value="Ribosomal_S21e"/>
    <property type="match status" value="1"/>
</dbReference>
<dbReference type="GO" id="GO:0005840">
    <property type="term" value="C:ribosome"/>
    <property type="evidence" value="ECO:0007669"/>
    <property type="project" value="UniProtKB-KW"/>
</dbReference>
<dbReference type="GO" id="GO:0005829">
    <property type="term" value="C:cytosol"/>
    <property type="evidence" value="ECO:0007669"/>
    <property type="project" value="UniProtKB-ARBA"/>
</dbReference>
<comment type="similarity">
    <text evidence="1">Belongs to the eukaryotic ribosomal protein eS21 family.</text>
</comment>
<sequence length="219" mass="23257">MQNEEGVVTELYIPRKCSATNRLITSKDHASVQLNIGHLDADGIYTGQFTTLALCGFVRAQGDADSGVDRLWQKKKVETKQLNPSAAAPPPASESLAASEASPPTPSLLFFLPYRYPHSSAICLTSLVNSDVPGGCSDRGGAKSGQIEGRSGALVSPCRLEVQICKKGVCGYVRSLSRHVRCSMSPPVQGNSGVPPLEAHQSSCRGRVFTVLSLVMCVP</sequence>
<dbReference type="GO" id="GO:0003735">
    <property type="term" value="F:structural constituent of ribosome"/>
    <property type="evidence" value="ECO:0007669"/>
    <property type="project" value="InterPro"/>
</dbReference>
<keyword evidence="3" id="KW-0687">Ribonucleoprotein</keyword>
<accession>A0A8S9LGS0</accession>
<dbReference type="PROSITE" id="PS00996">
    <property type="entry name" value="RIBOSOMAL_S21E"/>
    <property type="match status" value="1"/>
</dbReference>
<protein>
    <recommendedName>
        <fullName evidence="6">40S ribosomal protein S21</fullName>
    </recommendedName>
</protein>
<dbReference type="FunFam" id="3.30.1230.20:FF:000002">
    <property type="entry name" value="40S ribosomal protein S21"/>
    <property type="match status" value="1"/>
</dbReference>
<dbReference type="GO" id="GO:1990904">
    <property type="term" value="C:ribonucleoprotein complex"/>
    <property type="evidence" value="ECO:0007669"/>
    <property type="project" value="UniProtKB-KW"/>
</dbReference>